<keyword evidence="2" id="KW-1185">Reference proteome</keyword>
<reference evidence="1 2" key="1">
    <citation type="journal article" date="2015" name="Genome Announc.">
        <title>Expanding the biotechnology potential of lactobacilli through comparative genomics of 213 strains and associated genera.</title>
        <authorList>
            <person name="Sun Z."/>
            <person name="Harris H.M."/>
            <person name="McCann A."/>
            <person name="Guo C."/>
            <person name="Argimon S."/>
            <person name="Zhang W."/>
            <person name="Yang X."/>
            <person name="Jeffery I.B."/>
            <person name="Cooney J.C."/>
            <person name="Kagawa T.F."/>
            <person name="Liu W."/>
            <person name="Song Y."/>
            <person name="Salvetti E."/>
            <person name="Wrobel A."/>
            <person name="Rasinkangas P."/>
            <person name="Parkhill J."/>
            <person name="Rea M.C."/>
            <person name="O'Sullivan O."/>
            <person name="Ritari J."/>
            <person name="Douillard F.P."/>
            <person name="Paul Ross R."/>
            <person name="Yang R."/>
            <person name="Briner A.E."/>
            <person name="Felis G.E."/>
            <person name="de Vos W.M."/>
            <person name="Barrangou R."/>
            <person name="Klaenhammer T.R."/>
            <person name="Caufield P.W."/>
            <person name="Cui Y."/>
            <person name="Zhang H."/>
            <person name="O'Toole P.W."/>
        </authorList>
    </citation>
    <scope>NUCLEOTIDE SEQUENCE [LARGE SCALE GENOMIC DNA]</scope>
    <source>
        <strain evidence="1 2">DSM 23908</strain>
    </source>
</reference>
<dbReference type="EMBL" id="AYZO01000022">
    <property type="protein sequence ID" value="KRN11463.1"/>
    <property type="molecule type" value="Genomic_DNA"/>
</dbReference>
<dbReference type="Proteomes" id="UP000051521">
    <property type="component" value="Unassembled WGS sequence"/>
</dbReference>
<name>A0ABR5PUJ0_9LACO</name>
<organism evidence="1 2">
    <name type="scientific">Lactobacillus gigeriorum DSM 23908 = CRBIP 24.85</name>
    <dbReference type="NCBI Taxonomy" id="1423751"/>
    <lineage>
        <taxon>Bacteria</taxon>
        <taxon>Bacillati</taxon>
        <taxon>Bacillota</taxon>
        <taxon>Bacilli</taxon>
        <taxon>Lactobacillales</taxon>
        <taxon>Lactobacillaceae</taxon>
        <taxon>Lactobacillus</taxon>
    </lineage>
</organism>
<sequence length="192" mass="22193">MGGLNMKRLFKALIAVMGVFAIFVVINNREVSAAYGRGPKFTVPKIYRGTWYSYDADSHFPFYDKKAKLVKITFTAHTLNKKVIYVQDRKIAYADSIVNNQKKAHIASKATKNWYAGDLRVKNFRGMDALEVDPWYGYEIWNFFVPKTEVINGKKHDVLWYSNVYSKYVNLYKSKAIAKKMKGHVFPGQKLI</sequence>
<gene>
    <name evidence="1" type="ORF">FC38_GL000811</name>
</gene>
<proteinExistence type="predicted"/>
<protein>
    <submittedName>
        <fullName evidence="1">Uncharacterized protein</fullName>
    </submittedName>
</protein>
<accession>A0ABR5PUJ0</accession>
<evidence type="ECO:0000313" key="1">
    <source>
        <dbReference type="EMBL" id="KRN11463.1"/>
    </source>
</evidence>
<evidence type="ECO:0000313" key="2">
    <source>
        <dbReference type="Proteomes" id="UP000051521"/>
    </source>
</evidence>
<comment type="caution">
    <text evidence="1">The sequence shown here is derived from an EMBL/GenBank/DDBJ whole genome shotgun (WGS) entry which is preliminary data.</text>
</comment>